<organism evidence="1 2">
    <name type="scientific">Handroanthus impetiginosus</name>
    <dbReference type="NCBI Taxonomy" id="429701"/>
    <lineage>
        <taxon>Eukaryota</taxon>
        <taxon>Viridiplantae</taxon>
        <taxon>Streptophyta</taxon>
        <taxon>Embryophyta</taxon>
        <taxon>Tracheophyta</taxon>
        <taxon>Spermatophyta</taxon>
        <taxon>Magnoliopsida</taxon>
        <taxon>eudicotyledons</taxon>
        <taxon>Gunneridae</taxon>
        <taxon>Pentapetalae</taxon>
        <taxon>asterids</taxon>
        <taxon>lamiids</taxon>
        <taxon>Lamiales</taxon>
        <taxon>Bignoniaceae</taxon>
        <taxon>Crescentiina</taxon>
        <taxon>Tabebuia alliance</taxon>
        <taxon>Handroanthus</taxon>
    </lineage>
</organism>
<sequence>MGSITRVLYTESKKKMLMQAPKHHCNVSWTGLPNHPFLALNIFPSPHRFLYGRCKNSLFMP</sequence>
<proteinExistence type="predicted"/>
<accession>A0A2G9G3Y9</accession>
<dbReference type="EMBL" id="NKXS01007327">
    <property type="protein sequence ID" value="PIM99854.1"/>
    <property type="molecule type" value="Genomic_DNA"/>
</dbReference>
<gene>
    <name evidence="1" type="ORF">CDL12_27647</name>
</gene>
<dbReference type="Proteomes" id="UP000231279">
    <property type="component" value="Unassembled WGS sequence"/>
</dbReference>
<protein>
    <submittedName>
        <fullName evidence="1">Uncharacterized protein</fullName>
    </submittedName>
</protein>
<evidence type="ECO:0000313" key="1">
    <source>
        <dbReference type="EMBL" id="PIM99854.1"/>
    </source>
</evidence>
<keyword evidence="2" id="KW-1185">Reference proteome</keyword>
<dbReference type="AlphaFoldDB" id="A0A2G9G3Y9"/>
<evidence type="ECO:0000313" key="2">
    <source>
        <dbReference type="Proteomes" id="UP000231279"/>
    </source>
</evidence>
<reference evidence="2" key="1">
    <citation type="journal article" date="2018" name="Gigascience">
        <title>Genome assembly of the Pink Ipe (Handroanthus impetiginosus, Bignoniaceae), a highly valued, ecologically keystone Neotropical timber forest tree.</title>
        <authorList>
            <person name="Silva-Junior O.B."/>
            <person name="Grattapaglia D."/>
            <person name="Novaes E."/>
            <person name="Collevatti R.G."/>
        </authorList>
    </citation>
    <scope>NUCLEOTIDE SEQUENCE [LARGE SCALE GENOMIC DNA]</scope>
    <source>
        <strain evidence="2">cv. UFG-1</strain>
    </source>
</reference>
<name>A0A2G9G3Y9_9LAMI</name>
<comment type="caution">
    <text evidence="1">The sequence shown here is derived from an EMBL/GenBank/DDBJ whole genome shotgun (WGS) entry which is preliminary data.</text>
</comment>